<evidence type="ECO:0000256" key="3">
    <source>
        <dbReference type="SAM" id="MobiDB-lite"/>
    </source>
</evidence>
<dbReference type="Pfam" id="PF00808">
    <property type="entry name" value="CBFD_NFYB_HMF"/>
    <property type="match status" value="1"/>
</dbReference>
<dbReference type="PANTHER" id="PTHR10252">
    <property type="entry name" value="HISTONE-LIKE TRANSCRIPTION FACTOR CCAAT-RELATED"/>
    <property type="match status" value="1"/>
</dbReference>
<accession>A0A2S2NW31</accession>
<protein>
    <submittedName>
        <fullName evidence="5">DNA polymerase epsilon subunit 4</fullName>
    </submittedName>
</protein>
<proteinExistence type="predicted"/>
<evidence type="ECO:0000256" key="1">
    <source>
        <dbReference type="ARBA" id="ARBA00004123"/>
    </source>
</evidence>
<feature type="region of interest" description="Disordered" evidence="3">
    <location>
        <begin position="1"/>
        <end position="32"/>
    </location>
</feature>
<keyword evidence="2" id="KW-0539">Nucleus</keyword>
<dbReference type="GO" id="GO:0046982">
    <property type="term" value="F:protein heterodimerization activity"/>
    <property type="evidence" value="ECO:0007669"/>
    <property type="project" value="InterPro"/>
</dbReference>
<dbReference type="AlphaFoldDB" id="A0A2S2NW31"/>
<feature type="region of interest" description="Disordered" evidence="3">
    <location>
        <begin position="93"/>
        <end position="116"/>
    </location>
</feature>
<comment type="subcellular location">
    <subcellularLocation>
        <location evidence="1">Nucleus</location>
    </subcellularLocation>
</comment>
<dbReference type="GO" id="GO:0006261">
    <property type="term" value="P:DNA-templated DNA replication"/>
    <property type="evidence" value="ECO:0007669"/>
    <property type="project" value="TreeGrafter"/>
</dbReference>
<feature type="compositionally biased region" description="Basic and acidic residues" evidence="3">
    <location>
        <begin position="102"/>
        <end position="116"/>
    </location>
</feature>
<feature type="domain" description="Transcription factor CBF/NF-Y/archaeal histone" evidence="4">
    <location>
        <begin position="119"/>
        <end position="180"/>
    </location>
</feature>
<feature type="compositionally biased region" description="Polar residues" evidence="3">
    <location>
        <begin position="1"/>
        <end position="11"/>
    </location>
</feature>
<evidence type="ECO:0000313" key="5">
    <source>
        <dbReference type="EMBL" id="MBY21357.1"/>
    </source>
</evidence>
<dbReference type="InterPro" id="IPR009072">
    <property type="entry name" value="Histone-fold"/>
</dbReference>
<gene>
    <name evidence="5" type="primary">Pole4</name>
    <name evidence="5" type="ORF">g.112391</name>
</gene>
<dbReference type="PANTHER" id="PTHR10252:SF79">
    <property type="entry name" value="DNA POLYMERASE EPSILON SUBUNIT 4"/>
    <property type="match status" value="1"/>
</dbReference>
<dbReference type="Gene3D" id="1.10.20.10">
    <property type="entry name" value="Histone, subunit A"/>
    <property type="match status" value="1"/>
</dbReference>
<evidence type="ECO:0000259" key="4">
    <source>
        <dbReference type="Pfam" id="PF00808"/>
    </source>
</evidence>
<dbReference type="SUPFAM" id="SSF47113">
    <property type="entry name" value="Histone-fold"/>
    <property type="match status" value="1"/>
</dbReference>
<dbReference type="CDD" id="cd22929">
    <property type="entry name" value="HFD_POLE4-like"/>
    <property type="match status" value="1"/>
</dbReference>
<name>A0A2S2NW31_SCHGA</name>
<dbReference type="InterPro" id="IPR003958">
    <property type="entry name" value="CBFA_NFYB_domain"/>
</dbReference>
<dbReference type="InterPro" id="IPR050568">
    <property type="entry name" value="Transcr_DNA_Rep_Reg"/>
</dbReference>
<evidence type="ECO:0000256" key="2">
    <source>
        <dbReference type="ARBA" id="ARBA00023242"/>
    </source>
</evidence>
<reference evidence="5" key="1">
    <citation type="submission" date="2018-04" db="EMBL/GenBank/DDBJ databases">
        <title>Transcriptome of Schizaphis graminum biotype I.</title>
        <authorList>
            <person name="Scully E.D."/>
            <person name="Geib S.M."/>
            <person name="Palmer N.A."/>
            <person name="Koch K."/>
            <person name="Bradshaw J."/>
            <person name="Heng-Moss T."/>
            <person name="Sarath G."/>
        </authorList>
    </citation>
    <scope>NUCLEOTIDE SEQUENCE</scope>
</reference>
<sequence length="196" mass="22085">MKTMENDSPNLFDSEPMSVKLAFPENTGSNNDDILTEILEEIREEDRRPPIVENDSQMTDCNVDKPPIGTFEYHTDDSDDENDRMAADDLLVEADPDQSTESLKEDSPNVKTKDIHKGLPPGRVKLIMKMDPDVNIVAGDAVFLLTKATEQFVGLLAQHCHKEMVATNKKTLQKKHIDTVIEDNVPFEFLEGALDW</sequence>
<organism evidence="5">
    <name type="scientific">Schizaphis graminum</name>
    <name type="common">Green bug aphid</name>
    <dbReference type="NCBI Taxonomy" id="13262"/>
    <lineage>
        <taxon>Eukaryota</taxon>
        <taxon>Metazoa</taxon>
        <taxon>Ecdysozoa</taxon>
        <taxon>Arthropoda</taxon>
        <taxon>Hexapoda</taxon>
        <taxon>Insecta</taxon>
        <taxon>Pterygota</taxon>
        <taxon>Neoptera</taxon>
        <taxon>Paraneoptera</taxon>
        <taxon>Hemiptera</taxon>
        <taxon>Sternorrhyncha</taxon>
        <taxon>Aphidomorpha</taxon>
        <taxon>Aphidoidea</taxon>
        <taxon>Aphididae</taxon>
        <taxon>Aphidini</taxon>
        <taxon>Schizaphis</taxon>
    </lineage>
</organism>
<dbReference type="GO" id="GO:0008622">
    <property type="term" value="C:epsilon DNA polymerase complex"/>
    <property type="evidence" value="ECO:0007669"/>
    <property type="project" value="TreeGrafter"/>
</dbReference>
<dbReference type="EMBL" id="GGMR01008738">
    <property type="protein sequence ID" value="MBY21357.1"/>
    <property type="molecule type" value="Transcribed_RNA"/>
</dbReference>